<keyword evidence="3 12" id="KW-0813">Transport</keyword>
<evidence type="ECO:0000256" key="8">
    <source>
        <dbReference type="ARBA" id="ARBA00023077"/>
    </source>
</evidence>
<evidence type="ECO:0000256" key="2">
    <source>
        <dbReference type="ARBA" id="ARBA00009810"/>
    </source>
</evidence>
<dbReference type="InterPro" id="IPR036942">
    <property type="entry name" value="Beta-barrel_TonB_sf"/>
</dbReference>
<proteinExistence type="inferred from homology"/>
<keyword evidence="8 13" id="KW-0798">TonB box</keyword>
<dbReference type="GO" id="GO:0015891">
    <property type="term" value="P:siderophore transport"/>
    <property type="evidence" value="ECO:0007669"/>
    <property type="project" value="InterPro"/>
</dbReference>
<keyword evidence="9 12" id="KW-0472">Membrane</keyword>
<dbReference type="GO" id="GO:0038023">
    <property type="term" value="F:signaling receptor activity"/>
    <property type="evidence" value="ECO:0007669"/>
    <property type="project" value="InterPro"/>
</dbReference>
<dbReference type="InterPro" id="IPR012910">
    <property type="entry name" value="Plug_dom"/>
</dbReference>
<keyword evidence="10 16" id="KW-0675">Receptor</keyword>
<organism evidence="16 17">
    <name type="scientific">Halopseudomonas oceani</name>
    <dbReference type="NCBI Taxonomy" id="1708783"/>
    <lineage>
        <taxon>Bacteria</taxon>
        <taxon>Pseudomonadati</taxon>
        <taxon>Pseudomonadota</taxon>
        <taxon>Gammaproteobacteria</taxon>
        <taxon>Pseudomonadales</taxon>
        <taxon>Pseudomonadaceae</taxon>
        <taxon>Halopseudomonas</taxon>
    </lineage>
</organism>
<comment type="subcellular location">
    <subcellularLocation>
        <location evidence="1 12">Cell outer membrane</location>
        <topology evidence="1 12">Multi-pass membrane protein</topology>
    </subcellularLocation>
</comment>
<comment type="caution">
    <text evidence="16">The sequence shown here is derived from an EMBL/GenBank/DDBJ whole genome shotgun (WGS) entry which is preliminary data.</text>
</comment>
<keyword evidence="11 12" id="KW-0998">Cell outer membrane</keyword>
<evidence type="ECO:0000256" key="10">
    <source>
        <dbReference type="ARBA" id="ARBA00023170"/>
    </source>
</evidence>
<dbReference type="PANTHER" id="PTHR32552:SF83">
    <property type="entry name" value="BLR3904 PROTEIN"/>
    <property type="match status" value="1"/>
</dbReference>
<evidence type="ECO:0000256" key="7">
    <source>
        <dbReference type="ARBA" id="ARBA00023065"/>
    </source>
</evidence>
<keyword evidence="17" id="KW-1185">Reference proteome</keyword>
<dbReference type="InterPro" id="IPR010105">
    <property type="entry name" value="TonB_sidphr_rcpt"/>
</dbReference>
<evidence type="ECO:0000256" key="3">
    <source>
        <dbReference type="ARBA" id="ARBA00022448"/>
    </source>
</evidence>
<dbReference type="GO" id="GO:0015344">
    <property type="term" value="F:siderophore uptake transmembrane transporter activity"/>
    <property type="evidence" value="ECO:0007669"/>
    <property type="project" value="TreeGrafter"/>
</dbReference>
<evidence type="ECO:0000256" key="4">
    <source>
        <dbReference type="ARBA" id="ARBA00022452"/>
    </source>
</evidence>
<evidence type="ECO:0000313" key="16">
    <source>
        <dbReference type="EMBL" id="POB02602.1"/>
    </source>
</evidence>
<dbReference type="GO" id="GO:0009279">
    <property type="term" value="C:cell outer membrane"/>
    <property type="evidence" value="ECO:0007669"/>
    <property type="project" value="UniProtKB-SubCell"/>
</dbReference>
<dbReference type="OrthoDB" id="9790771at2"/>
<evidence type="ECO:0000256" key="9">
    <source>
        <dbReference type="ARBA" id="ARBA00023136"/>
    </source>
</evidence>
<dbReference type="Pfam" id="PF00593">
    <property type="entry name" value="TonB_dep_Rec_b-barrel"/>
    <property type="match status" value="1"/>
</dbReference>
<gene>
    <name evidence="16" type="ORF">C1949_13085</name>
</gene>
<feature type="domain" description="TonB-dependent receptor-like beta-barrel" evidence="14">
    <location>
        <begin position="271"/>
        <end position="716"/>
    </location>
</feature>
<evidence type="ECO:0000259" key="15">
    <source>
        <dbReference type="Pfam" id="PF07715"/>
    </source>
</evidence>
<evidence type="ECO:0000256" key="6">
    <source>
        <dbReference type="ARBA" id="ARBA00022729"/>
    </source>
</evidence>
<dbReference type="CDD" id="cd01347">
    <property type="entry name" value="ligand_gated_channel"/>
    <property type="match status" value="1"/>
</dbReference>
<dbReference type="EMBL" id="PPSK01000012">
    <property type="protein sequence ID" value="POB02602.1"/>
    <property type="molecule type" value="Genomic_DNA"/>
</dbReference>
<evidence type="ECO:0000313" key="17">
    <source>
        <dbReference type="Proteomes" id="UP000243451"/>
    </source>
</evidence>
<evidence type="ECO:0000259" key="14">
    <source>
        <dbReference type="Pfam" id="PF00593"/>
    </source>
</evidence>
<keyword evidence="6" id="KW-0732">Signal</keyword>
<dbReference type="SUPFAM" id="SSF56935">
    <property type="entry name" value="Porins"/>
    <property type="match status" value="1"/>
</dbReference>
<keyword evidence="5 12" id="KW-0812">Transmembrane</keyword>
<evidence type="ECO:0000256" key="12">
    <source>
        <dbReference type="PROSITE-ProRule" id="PRU01360"/>
    </source>
</evidence>
<feature type="domain" description="TonB-dependent receptor plug" evidence="15">
    <location>
        <begin position="89"/>
        <end position="188"/>
    </location>
</feature>
<name>A0A2P4ETJ2_9GAMM</name>
<dbReference type="Proteomes" id="UP000243451">
    <property type="component" value="Unassembled WGS sequence"/>
</dbReference>
<dbReference type="PANTHER" id="PTHR32552">
    <property type="entry name" value="FERRICHROME IRON RECEPTOR-RELATED"/>
    <property type="match status" value="1"/>
</dbReference>
<keyword evidence="4 12" id="KW-1134">Transmembrane beta strand</keyword>
<dbReference type="RefSeq" id="WP_104738914.1">
    <property type="nucleotide sequence ID" value="NZ_BMHR01000012.1"/>
</dbReference>
<reference evidence="16 17" key="1">
    <citation type="submission" date="2018-01" db="EMBL/GenBank/DDBJ databases">
        <title>Draft genome of the type strain Pseudomonas oceani DSM 100277 isolated from the deep water in Okinawa trough, northwestern Pacific Ocean.</title>
        <authorList>
            <person name="Gomila M."/>
            <person name="Mulet M."/>
            <person name="Garcia-Valdes E."/>
            <person name="Lalucat J."/>
        </authorList>
    </citation>
    <scope>NUCLEOTIDE SEQUENCE [LARGE SCALE GENOMIC DNA]</scope>
    <source>
        <strain evidence="16 17">DSM 100277</strain>
    </source>
</reference>
<protein>
    <submittedName>
        <fullName evidence="16">TonB-dependent siderophore receptor</fullName>
    </submittedName>
</protein>
<evidence type="ECO:0000256" key="11">
    <source>
        <dbReference type="ARBA" id="ARBA00023237"/>
    </source>
</evidence>
<comment type="similarity">
    <text evidence="2 12 13">Belongs to the TonB-dependent receptor family.</text>
</comment>
<dbReference type="InterPro" id="IPR000531">
    <property type="entry name" value="Beta-barrel_TonB"/>
</dbReference>
<dbReference type="FunFam" id="2.170.130.10:FF:000001">
    <property type="entry name" value="Catecholate siderophore TonB-dependent receptor"/>
    <property type="match status" value="1"/>
</dbReference>
<evidence type="ECO:0000256" key="13">
    <source>
        <dbReference type="RuleBase" id="RU003357"/>
    </source>
</evidence>
<accession>A0A2P4ETJ2</accession>
<dbReference type="InterPro" id="IPR037066">
    <property type="entry name" value="Plug_dom_sf"/>
</dbReference>
<dbReference type="AlphaFoldDB" id="A0A2P4ETJ2"/>
<dbReference type="InterPro" id="IPR039426">
    <property type="entry name" value="TonB-dep_rcpt-like"/>
</dbReference>
<evidence type="ECO:0000256" key="1">
    <source>
        <dbReference type="ARBA" id="ARBA00004571"/>
    </source>
</evidence>
<evidence type="ECO:0000256" key="5">
    <source>
        <dbReference type="ARBA" id="ARBA00022692"/>
    </source>
</evidence>
<dbReference type="Pfam" id="PF07715">
    <property type="entry name" value="Plug"/>
    <property type="match status" value="1"/>
</dbReference>
<dbReference type="NCBIfam" id="TIGR01783">
    <property type="entry name" value="TonB-siderophor"/>
    <property type="match status" value="1"/>
</dbReference>
<dbReference type="Gene3D" id="2.170.130.10">
    <property type="entry name" value="TonB-dependent receptor, plug domain"/>
    <property type="match status" value="1"/>
</dbReference>
<dbReference type="Gene3D" id="2.40.170.20">
    <property type="entry name" value="TonB-dependent receptor, beta-barrel domain"/>
    <property type="match status" value="1"/>
</dbReference>
<keyword evidence="7" id="KW-0406">Ion transport</keyword>
<sequence length="748" mass="81592">MSNKTVNATTPQGSELSMRKIAGPHSLVATSLALAISGGIANPLYAEEVSLDTLHVEDTGIQADANPYAEEAAPYKARTLSDSRRTRDIADTPQTMTVITRSAIEDSGKTELKDILSAQPGITLGTGEGGNSFGDRYIIRGYEARSDIYTDGLRDPGLITRETFALEQIEIAKGPSSTFAGRGSTGGAVNSVTKKANLWDDFTTIEGGLGTDDYERYTLDANRVLTEDLAIRFNGLYTEAEVPDRGPAEKRRTGALISGIYQPLDEFKILADYYYARSDDRTDPGTFMTNGKPDDHGKYVGQSGLDFQRTGADIFTLGFEWELGDGVKLENKSRIGSTENSYIISAYSARSGGTRSFAGWQENDYIGNQTNLTIDKMWGDIRHTVITGLEYANEQTDAGGYSANPSSVAVDPYNPNNHAWSGTKTRSAKQSELELETISAYVMDTVTLNEDWEVFAGLRYDRFDYYLDTAERTGRGGVIIPAATYKYNDGFWNGHLGVVYSPWEHGNVYVSWSTSSNINGGEADAGTNCGYGGLCVDDAGNYAQAEPEQSTNWELGTKWNLLDHRLLLTAAVFQTTKDDVIEGGNDSYQTGGSLNTGKNRVHGVELGLAGNITDRLSGQIGAALMDSETLKSYNQANEGLPKANFAEKSANAQLRYQLTPDFAFGGTMTYSSEIRGGQPDAGATNRIVLDGYTVYDLFATYQVNEHLDLRANVQNIFNEDYYTAVYRGGSIVYKGDARNAQLTARYKF</sequence>
<dbReference type="PROSITE" id="PS52016">
    <property type="entry name" value="TONB_DEPENDENT_REC_3"/>
    <property type="match status" value="1"/>
</dbReference>